<comment type="caution">
    <text evidence="1">The sequence shown here is derived from an EMBL/GenBank/DDBJ whole genome shotgun (WGS) entry which is preliminary data.</text>
</comment>
<gene>
    <name evidence="1" type="ORF">AXG93_1217s1720</name>
</gene>
<organism evidence="1 2">
    <name type="scientific">Marchantia polymorpha subsp. ruderalis</name>
    <dbReference type="NCBI Taxonomy" id="1480154"/>
    <lineage>
        <taxon>Eukaryota</taxon>
        <taxon>Viridiplantae</taxon>
        <taxon>Streptophyta</taxon>
        <taxon>Embryophyta</taxon>
        <taxon>Marchantiophyta</taxon>
        <taxon>Marchantiopsida</taxon>
        <taxon>Marchantiidae</taxon>
        <taxon>Marchantiales</taxon>
        <taxon>Marchantiaceae</taxon>
        <taxon>Marchantia</taxon>
    </lineage>
</organism>
<reference evidence="1" key="1">
    <citation type="submission" date="2016-03" db="EMBL/GenBank/DDBJ databases">
        <title>Mechanisms controlling the formation of the plant cell surface in tip-growing cells are functionally conserved among land plants.</title>
        <authorList>
            <person name="Honkanen S."/>
            <person name="Jones V.A."/>
            <person name="Morieri G."/>
            <person name="Champion C."/>
            <person name="Hetherington A.J."/>
            <person name="Kelly S."/>
            <person name="Saint-Marcoux D."/>
            <person name="Proust H."/>
            <person name="Prescott H."/>
            <person name="Dolan L."/>
        </authorList>
    </citation>
    <scope>NUCLEOTIDE SEQUENCE [LARGE SCALE GENOMIC DNA]</scope>
    <source>
        <tissue evidence="1">Whole gametophyte</tissue>
    </source>
</reference>
<sequence length="101" mass="11063">MENWRRSNQRFCTGGRRGIIGGIPIEQPQEVEAPVIIQMVKEPLVVPEASREELDVLSVSKVVSTEYAPARVVSEEVGMEASGSEMRILGLTVPLEGTQGR</sequence>
<name>A0A176VSZ8_MARPO</name>
<protein>
    <submittedName>
        <fullName evidence="1">Uncharacterized protein</fullName>
    </submittedName>
</protein>
<proteinExistence type="predicted"/>
<dbReference type="EMBL" id="LVLJ01002730">
    <property type="protein sequence ID" value="OAE23958.1"/>
    <property type="molecule type" value="Genomic_DNA"/>
</dbReference>
<dbReference type="Proteomes" id="UP000077202">
    <property type="component" value="Unassembled WGS sequence"/>
</dbReference>
<keyword evidence="2" id="KW-1185">Reference proteome</keyword>
<accession>A0A176VSZ8</accession>
<evidence type="ECO:0000313" key="2">
    <source>
        <dbReference type="Proteomes" id="UP000077202"/>
    </source>
</evidence>
<dbReference type="AlphaFoldDB" id="A0A176VSZ8"/>
<evidence type="ECO:0000313" key="1">
    <source>
        <dbReference type="EMBL" id="OAE23958.1"/>
    </source>
</evidence>